<accession>A0A4Q7KCV4</accession>
<evidence type="ECO:0000313" key="1">
    <source>
        <dbReference type="EMBL" id="RZS31145.1"/>
    </source>
</evidence>
<name>A0A4Q7KCV4_9PSEU</name>
<protein>
    <recommendedName>
        <fullName evidence="3">MftR C-terminal domain-containing protein</fullName>
    </recommendedName>
</protein>
<dbReference type="AlphaFoldDB" id="A0A4Q7KCV4"/>
<organism evidence="1 2">
    <name type="scientific">Herbihabitans rhizosphaerae</name>
    <dbReference type="NCBI Taxonomy" id="1872711"/>
    <lineage>
        <taxon>Bacteria</taxon>
        <taxon>Bacillati</taxon>
        <taxon>Actinomycetota</taxon>
        <taxon>Actinomycetes</taxon>
        <taxon>Pseudonocardiales</taxon>
        <taxon>Pseudonocardiaceae</taxon>
        <taxon>Herbihabitans</taxon>
    </lineage>
</organism>
<dbReference type="EMBL" id="SGWQ01000015">
    <property type="protein sequence ID" value="RZS31145.1"/>
    <property type="molecule type" value="Genomic_DNA"/>
</dbReference>
<comment type="caution">
    <text evidence="1">The sequence shown here is derived from an EMBL/GenBank/DDBJ whole genome shotgun (WGS) entry which is preliminary data.</text>
</comment>
<evidence type="ECO:0008006" key="3">
    <source>
        <dbReference type="Google" id="ProtNLM"/>
    </source>
</evidence>
<evidence type="ECO:0000313" key="2">
    <source>
        <dbReference type="Proteomes" id="UP000294257"/>
    </source>
</evidence>
<gene>
    <name evidence="1" type="ORF">EV193_11524</name>
</gene>
<sequence length="55" mass="5820">MDQVTARLAERGATPEIAALAAEIGMTCYFAGRTASNNDPRRLLAAIETAVNRLG</sequence>
<dbReference type="Proteomes" id="UP000294257">
    <property type="component" value="Unassembled WGS sequence"/>
</dbReference>
<proteinExistence type="predicted"/>
<reference evidence="1 2" key="1">
    <citation type="submission" date="2019-02" db="EMBL/GenBank/DDBJ databases">
        <title>Genomic Encyclopedia of Type Strains, Phase IV (KMG-IV): sequencing the most valuable type-strain genomes for metagenomic binning, comparative biology and taxonomic classification.</title>
        <authorList>
            <person name="Goeker M."/>
        </authorList>
    </citation>
    <scope>NUCLEOTIDE SEQUENCE [LARGE SCALE GENOMIC DNA]</scope>
    <source>
        <strain evidence="1 2">DSM 101727</strain>
    </source>
</reference>
<dbReference type="RefSeq" id="WP_165401548.1">
    <property type="nucleotide sequence ID" value="NZ_SGWQ01000015.1"/>
</dbReference>
<keyword evidence="2" id="KW-1185">Reference proteome</keyword>